<feature type="chain" id="PRO_5046636358" evidence="1">
    <location>
        <begin position="25"/>
        <end position="708"/>
    </location>
</feature>
<reference evidence="3" key="1">
    <citation type="journal article" date="2019" name="Int. J. Syst. Evol. Microbiol.">
        <title>The Global Catalogue of Microorganisms (GCM) 10K type strain sequencing project: providing services to taxonomists for standard genome sequencing and annotation.</title>
        <authorList>
            <consortium name="The Broad Institute Genomics Platform"/>
            <consortium name="The Broad Institute Genome Sequencing Center for Infectious Disease"/>
            <person name="Wu L."/>
            <person name="Ma J."/>
        </authorList>
    </citation>
    <scope>NUCLEOTIDE SEQUENCE [LARGE SCALE GENOMIC DNA]</scope>
    <source>
        <strain evidence="3">CCUG 60525</strain>
    </source>
</reference>
<evidence type="ECO:0000313" key="3">
    <source>
        <dbReference type="Proteomes" id="UP001597048"/>
    </source>
</evidence>
<accession>A0ABW3KGX0</accession>
<gene>
    <name evidence="2" type="ORF">ACFQ1C_03675</name>
</gene>
<dbReference type="EMBL" id="JBHTJS010000010">
    <property type="protein sequence ID" value="MFD1007256.1"/>
    <property type="molecule type" value="Genomic_DNA"/>
</dbReference>
<dbReference type="RefSeq" id="WP_379557182.1">
    <property type="nucleotide sequence ID" value="NZ_JBHTJS010000010.1"/>
</dbReference>
<name>A0ABW3KGX0_9GAMM</name>
<evidence type="ECO:0000313" key="2">
    <source>
        <dbReference type="EMBL" id="MFD1007256.1"/>
    </source>
</evidence>
<keyword evidence="3" id="KW-1185">Reference proteome</keyword>
<dbReference type="Proteomes" id="UP001597048">
    <property type="component" value="Unassembled WGS sequence"/>
</dbReference>
<comment type="caution">
    <text evidence="2">The sequence shown here is derived from an EMBL/GenBank/DDBJ whole genome shotgun (WGS) entry which is preliminary data.</text>
</comment>
<proteinExistence type="predicted"/>
<protein>
    <submittedName>
        <fullName evidence="2">YjbH domain-containing protein</fullName>
    </submittedName>
</protein>
<feature type="signal peptide" evidence="1">
    <location>
        <begin position="1"/>
        <end position="24"/>
    </location>
</feature>
<sequence length="708" mass="78083">MKQLFHYRALGLAMAAVLPAPAFAEPLTPFVPMPSQSDFGGAGLMQMPSARMNKEGEFSLNYFDTDQYRRYSLSLQLFPWLETTIRYVDVRTKKYGGNGDFGGDQTLKDKGIDAKVRLLKERQWLPELSVGARDLGGTGLFASEFMAASKRLGPLDLTLGMGWGYLGTRGNISNPFCEVADGFCDRPIGTLGSGGKFDANKMFRGTAALFGGVEYQTPWQPLRLKMEYDSNNYVNDVAGKLDVDSPINVGAVYRAFDWLDLHAGLERGNTFNLGITMRTNFNELTPSWNDVPHPEYAFRSASTEAASALAPEQADWERLQGDLASNAGYNNADIYRTNNELIIKAEQGKYRDRSEAQQRAAMLLANQVPDDITTVHLIEQKKSLPLTEQTFDMPALRLAANNAYVGAELGDSFSTHEPGNYQSATAVAEANNRLRFGLSPVLQQSFGGPESFYMYQIGLLAGAEANVTDHWLASAALYVNLLDNYDKLDEGYRGGTAVLPPVRTNIRKYVKDNPVRLENLQLTWLDRVAPNWYAQGYGGYLELMFAGAGGEVLYRPTDTNWALGANANWVKQRDYDSQIGLLDYSVNTGHVSAYYDIPGLQNTLLQVHAGQYLAGDKGATFDISHKFDSGIIAGAFATFTDVSSEDFGEGSFNKGFYLSIPFDIMTLNPSTSRANISWVPLTRDGGQMLGRRYGLYGLTDARAPYLGL</sequence>
<evidence type="ECO:0000256" key="1">
    <source>
        <dbReference type="SAM" id="SignalP"/>
    </source>
</evidence>
<dbReference type="InterPro" id="IPR010344">
    <property type="entry name" value="YbjH"/>
</dbReference>
<keyword evidence="1" id="KW-0732">Signal</keyword>
<organism evidence="2 3">
    <name type="scientific">Oceanisphaera ostreae</name>
    <dbReference type="NCBI Taxonomy" id="914151"/>
    <lineage>
        <taxon>Bacteria</taxon>
        <taxon>Pseudomonadati</taxon>
        <taxon>Pseudomonadota</taxon>
        <taxon>Gammaproteobacteria</taxon>
        <taxon>Aeromonadales</taxon>
        <taxon>Aeromonadaceae</taxon>
        <taxon>Oceanisphaera</taxon>
    </lineage>
</organism>
<dbReference type="Pfam" id="PF06082">
    <property type="entry name" value="YjbH"/>
    <property type="match status" value="1"/>
</dbReference>